<dbReference type="GO" id="GO:0008380">
    <property type="term" value="P:RNA splicing"/>
    <property type="evidence" value="ECO:0007669"/>
    <property type="project" value="InterPro"/>
</dbReference>
<dbReference type="AlphaFoldDB" id="A0A9E7KWN0"/>
<dbReference type="Gene3D" id="1.25.40.10">
    <property type="entry name" value="Tetratricopeptide repeat domain"/>
    <property type="match status" value="2"/>
</dbReference>
<accession>A0A9E7KWN0</accession>
<feature type="repeat" description="PPR" evidence="2">
    <location>
        <begin position="268"/>
        <end position="302"/>
    </location>
</feature>
<evidence type="ECO:0000256" key="2">
    <source>
        <dbReference type="PROSITE-ProRule" id="PRU00708"/>
    </source>
</evidence>
<dbReference type="PROSITE" id="PS51375">
    <property type="entry name" value="PPR"/>
    <property type="match status" value="1"/>
</dbReference>
<dbReference type="Pfam" id="PF01535">
    <property type="entry name" value="PPR"/>
    <property type="match status" value="2"/>
</dbReference>
<organism evidence="3 4">
    <name type="scientific">Musa troglodytarum</name>
    <name type="common">fe'i banana</name>
    <dbReference type="NCBI Taxonomy" id="320322"/>
    <lineage>
        <taxon>Eukaryota</taxon>
        <taxon>Viridiplantae</taxon>
        <taxon>Streptophyta</taxon>
        <taxon>Embryophyta</taxon>
        <taxon>Tracheophyta</taxon>
        <taxon>Spermatophyta</taxon>
        <taxon>Magnoliopsida</taxon>
        <taxon>Liliopsida</taxon>
        <taxon>Zingiberales</taxon>
        <taxon>Musaceae</taxon>
        <taxon>Musa</taxon>
    </lineage>
</organism>
<protein>
    <submittedName>
        <fullName evidence="3">PPR repeat</fullName>
    </submittedName>
</protein>
<dbReference type="InterPro" id="IPR002885">
    <property type="entry name" value="PPR_rpt"/>
</dbReference>
<evidence type="ECO:0000313" key="3">
    <source>
        <dbReference type="EMBL" id="URE34972.1"/>
    </source>
</evidence>
<dbReference type="Proteomes" id="UP001055439">
    <property type="component" value="Chromosome 8"/>
</dbReference>
<dbReference type="InterPro" id="IPR044578">
    <property type="entry name" value="BIR6-like"/>
</dbReference>
<gene>
    <name evidence="3" type="ORF">MUK42_35042</name>
</gene>
<keyword evidence="4" id="KW-1185">Reference proteome</keyword>
<keyword evidence="1" id="KW-0677">Repeat</keyword>
<dbReference type="OrthoDB" id="185373at2759"/>
<name>A0A9E7KWN0_9LILI</name>
<dbReference type="PANTHER" id="PTHR47003:SF2">
    <property type="entry name" value="OS01G0970900 PROTEIN"/>
    <property type="match status" value="1"/>
</dbReference>
<evidence type="ECO:0000313" key="4">
    <source>
        <dbReference type="Proteomes" id="UP001055439"/>
    </source>
</evidence>
<evidence type="ECO:0000256" key="1">
    <source>
        <dbReference type="ARBA" id="ARBA00022737"/>
    </source>
</evidence>
<dbReference type="PANTHER" id="PTHR47003">
    <property type="entry name" value="OS01G0970900 PROTEIN"/>
    <property type="match status" value="1"/>
</dbReference>
<proteinExistence type="predicted"/>
<dbReference type="EMBL" id="CP097510">
    <property type="protein sequence ID" value="URE34972.1"/>
    <property type="molecule type" value="Genomic_DNA"/>
</dbReference>
<sequence length="408" mass="45603">MLCSSFRLRLLSLTSSCSSLLRFRTNPSQPPLPSLFFTSATTTASLVSDGGGVAAVADHLPFPSQESVLYVLKKFDKKPQQALSFFRRVTARPGFAPGPPAYNLMLRILGRPDHLTDFWAFLRSMHDAGHTVDRSTYLTLLSDFKRHKLAAESAALAQFYSRTAQQAASAAAVSAAARTILDSDDWNEGVEKKLELPLTEVAVAGVLREVRARPAQALAFFRWAGGRPGYDHGSVAYNALARVLAQEDSMGQFWDLIQEMKEKDHEMDIDTYIKVSRHLLKSRMVKEAVELYELMMDGPYKPAIQDCGNLLRQIALNDAPDLDLVFRVVRKYEAAGYSLSKVVYDGIHRSLTSIGKFDEAEEILKKMRLEGYSRITSLTASWCMGSVRPRDWTTPARCSMKWKQPIVP</sequence>
<dbReference type="NCBIfam" id="TIGR00756">
    <property type="entry name" value="PPR"/>
    <property type="match status" value="1"/>
</dbReference>
<dbReference type="InterPro" id="IPR011990">
    <property type="entry name" value="TPR-like_helical_dom_sf"/>
</dbReference>
<reference evidence="3" key="1">
    <citation type="submission" date="2022-05" db="EMBL/GenBank/DDBJ databases">
        <title>The Musa troglodytarum L. genome provides insights into the mechanism of non-climacteric behaviour and enrichment of carotenoids.</title>
        <authorList>
            <person name="Wang J."/>
        </authorList>
    </citation>
    <scope>NUCLEOTIDE SEQUENCE</scope>
    <source>
        <tissue evidence="3">Leaf</tissue>
    </source>
</reference>